<evidence type="ECO:0000256" key="2">
    <source>
        <dbReference type="ARBA" id="ARBA00008683"/>
    </source>
</evidence>
<dbReference type="SUPFAM" id="SSF52096">
    <property type="entry name" value="ClpP/crotonase"/>
    <property type="match status" value="2"/>
</dbReference>
<dbReference type="EMBL" id="LR217739">
    <property type="protein sequence ID" value="VFP88256.1"/>
    <property type="molecule type" value="Genomic_DNA"/>
</dbReference>
<evidence type="ECO:0000256" key="6">
    <source>
        <dbReference type="ARBA" id="ARBA00023136"/>
    </source>
</evidence>
<accession>A0A803FTT1</accession>
<keyword evidence="6 8" id="KW-0472">Membrane</keyword>
<evidence type="ECO:0000313" key="11">
    <source>
        <dbReference type="Proteomes" id="UP000294455"/>
    </source>
</evidence>
<dbReference type="GO" id="GO:0016020">
    <property type="term" value="C:membrane"/>
    <property type="evidence" value="ECO:0007669"/>
    <property type="project" value="UniProtKB-SubCell"/>
</dbReference>
<dbReference type="OrthoDB" id="9764363at2"/>
<dbReference type="InterPro" id="IPR047217">
    <property type="entry name" value="S49_SppA_67K_type_N"/>
</dbReference>
<dbReference type="Gene3D" id="6.20.330.10">
    <property type="match status" value="1"/>
</dbReference>
<dbReference type="PIRSF" id="PIRSF001217">
    <property type="entry name" value="Protease_4_SppA"/>
    <property type="match status" value="1"/>
</dbReference>
<dbReference type="Proteomes" id="UP000294455">
    <property type="component" value="Chromosome"/>
</dbReference>
<evidence type="ECO:0000256" key="7">
    <source>
        <dbReference type="PIRSR" id="PIRSR001217-1"/>
    </source>
</evidence>
<comment type="subcellular location">
    <subcellularLocation>
        <location evidence="1">Membrane</location>
    </subcellularLocation>
</comment>
<dbReference type="InterPro" id="IPR002142">
    <property type="entry name" value="Peptidase_S49"/>
</dbReference>
<keyword evidence="4 10" id="KW-0378">Hydrolase</keyword>
<gene>
    <name evidence="10" type="primary">sppA</name>
    <name evidence="10" type="ORF">BUCIPICE3303_178</name>
</gene>
<feature type="domain" description="Peptidase S49" evidence="9">
    <location>
        <begin position="397"/>
        <end position="547"/>
    </location>
</feature>
<dbReference type="NCBIfam" id="TIGR00706">
    <property type="entry name" value="SppA_dom"/>
    <property type="match status" value="1"/>
</dbReference>
<feature type="transmembrane region" description="Helical" evidence="8">
    <location>
        <begin position="21"/>
        <end position="43"/>
    </location>
</feature>
<dbReference type="AlphaFoldDB" id="A0A803FTT1"/>
<dbReference type="Pfam" id="PF01343">
    <property type="entry name" value="Peptidase_S49"/>
    <property type="match status" value="2"/>
</dbReference>
<dbReference type="InterPro" id="IPR004634">
    <property type="entry name" value="Pept_S49_pIV"/>
</dbReference>
<keyword evidence="8" id="KW-1133">Transmembrane helix</keyword>
<evidence type="ECO:0000256" key="4">
    <source>
        <dbReference type="ARBA" id="ARBA00022801"/>
    </source>
</evidence>
<evidence type="ECO:0000313" key="10">
    <source>
        <dbReference type="EMBL" id="VFP88256.1"/>
    </source>
</evidence>
<feature type="domain" description="Peptidase S49" evidence="9">
    <location>
        <begin position="143"/>
        <end position="290"/>
    </location>
</feature>
<dbReference type="InterPro" id="IPR004635">
    <property type="entry name" value="Pept_S49_SppA"/>
</dbReference>
<feature type="active site" description="Nucleophile" evidence="7">
    <location>
        <position position="413"/>
    </location>
</feature>
<dbReference type="CDD" id="cd07023">
    <property type="entry name" value="S49_Sppa_N_C"/>
    <property type="match status" value="1"/>
</dbReference>
<evidence type="ECO:0000259" key="9">
    <source>
        <dbReference type="Pfam" id="PF01343"/>
    </source>
</evidence>
<protein>
    <submittedName>
        <fullName evidence="10">Protease 4</fullName>
        <ecNumber evidence="10">3.4.21.-</ecNumber>
    </submittedName>
</protein>
<dbReference type="Gene3D" id="3.90.226.10">
    <property type="entry name" value="2-enoyl-CoA Hydratase, Chain A, domain 1"/>
    <property type="match status" value="3"/>
</dbReference>
<dbReference type="InterPro" id="IPR029045">
    <property type="entry name" value="ClpP/crotonase-like_dom_sf"/>
</dbReference>
<evidence type="ECO:0000256" key="8">
    <source>
        <dbReference type="SAM" id="Phobius"/>
    </source>
</evidence>
<keyword evidence="5" id="KW-0720">Serine protease</keyword>
<dbReference type="NCBIfam" id="TIGR00705">
    <property type="entry name" value="SppA_67K"/>
    <property type="match status" value="1"/>
</dbReference>
<feature type="active site" description="Proton donor/acceptor" evidence="7">
    <location>
        <position position="211"/>
    </location>
</feature>
<reference evidence="10 11" key="1">
    <citation type="submission" date="2019-02" db="EMBL/GenBank/DDBJ databases">
        <authorList>
            <person name="Manzano-Marin A."/>
            <person name="Manzano-Marin A."/>
        </authorList>
    </citation>
    <scope>NUCLEOTIDE SEQUENCE [LARGE SCALE GENOMIC DNA]</scope>
    <source>
        <strain evidence="10 11">BuCipiceae</strain>
    </source>
</reference>
<dbReference type="RefSeq" id="WP_154049237.1">
    <property type="nucleotide sequence ID" value="NZ_LR217739.1"/>
</dbReference>
<dbReference type="PANTHER" id="PTHR33209:SF1">
    <property type="entry name" value="PEPTIDASE S49 DOMAIN-CONTAINING PROTEIN"/>
    <property type="match status" value="1"/>
</dbReference>
<keyword evidence="8" id="KW-0812">Transmembrane</keyword>
<dbReference type="InterPro" id="IPR047272">
    <property type="entry name" value="S49_SppA_C"/>
</dbReference>
<dbReference type="PANTHER" id="PTHR33209">
    <property type="entry name" value="PROTEASE 4"/>
    <property type="match status" value="1"/>
</dbReference>
<keyword evidence="3 10" id="KW-0645">Protease</keyword>
<dbReference type="CDD" id="cd07018">
    <property type="entry name" value="S49_SppA_67K_type"/>
    <property type="match status" value="1"/>
</dbReference>
<evidence type="ECO:0000256" key="5">
    <source>
        <dbReference type="ARBA" id="ARBA00022825"/>
    </source>
</evidence>
<evidence type="ECO:0000256" key="3">
    <source>
        <dbReference type="ARBA" id="ARBA00022670"/>
    </source>
</evidence>
<proteinExistence type="inferred from homology"/>
<sequence length="622" mass="71229">MQKILKFVLQTFKYINKLLNIIKEIFLHTVLLVIIGITIWVALHFKKHTNAPIPSIKPKLLIVSLTSKIEEISVSEALTNKYNASLSKKKEDEEKITSIFEITDKIEQAKNDPEIVGLMLRADDRFSSNQVVLEYIGKKINEFKESKKPVVTIGRCYSQGAYYLASFSDKIFLSQEGNIQINGISTSKIYLKKFLDKFHINMNVFKIGKYKSAVEPFLRNSPSKENKKIEQDIIQYKWKKFVQDIAHNRNIPIREICPNPDEITKYLQKHNNNYAKYALHYNLVDYLVDKNSVNKYLIDMFYKKSNDTDYETIDIHDYKIKKKITDSSPNKIAIILANGVIGSNINAVNAMNVRSVADQIYIAKHDKNVKAVVLRINSPGGNVEISEIMRKKLLELHKHKKPLIISMGDVAASGGYWIATAGDYIFAHKTTLTGSIGIFSVVPTLEKILSTLGITNQIIDTKYNSSYNLFNSLSEQYKKKMNLEISNGYNKFITIVAKARHKSIDEISDIAQGRVWMGANAKKVGLVDEIGDIDSAVKKAAQLANVKDYNVLWLDTDYSLINFLKEKINLLTTNVLKNVLYTFVSKELINKISIFYNNIFYITNIFEFNQLMSLYYDDYKIK</sequence>
<dbReference type="EC" id="3.4.21.-" evidence="10"/>
<dbReference type="GO" id="GO:0008236">
    <property type="term" value="F:serine-type peptidase activity"/>
    <property type="evidence" value="ECO:0007669"/>
    <property type="project" value="UniProtKB-KW"/>
</dbReference>
<evidence type="ECO:0000256" key="1">
    <source>
        <dbReference type="ARBA" id="ARBA00004370"/>
    </source>
</evidence>
<name>A0A803FTT1_9GAMM</name>
<comment type="similarity">
    <text evidence="2">Belongs to the peptidase S49 family.</text>
</comment>
<organism evidence="10 11">
    <name type="scientific">Buchnera aphidicola</name>
    <name type="common">Cinara piceae</name>
    <dbReference type="NCBI Taxonomy" id="1660043"/>
    <lineage>
        <taxon>Bacteria</taxon>
        <taxon>Pseudomonadati</taxon>
        <taxon>Pseudomonadota</taxon>
        <taxon>Gammaproteobacteria</taxon>
        <taxon>Enterobacterales</taxon>
        <taxon>Erwiniaceae</taxon>
        <taxon>Buchnera</taxon>
    </lineage>
</organism>
<dbReference type="GO" id="GO:0006465">
    <property type="term" value="P:signal peptide processing"/>
    <property type="evidence" value="ECO:0007669"/>
    <property type="project" value="InterPro"/>
</dbReference>